<evidence type="ECO:0000313" key="2">
    <source>
        <dbReference type="EMBL" id="QHT34012.1"/>
    </source>
</evidence>
<organism evidence="2">
    <name type="scientific">viral metagenome</name>
    <dbReference type="NCBI Taxonomy" id="1070528"/>
    <lineage>
        <taxon>unclassified sequences</taxon>
        <taxon>metagenomes</taxon>
        <taxon>organismal metagenomes</taxon>
    </lineage>
</organism>
<accession>A0A6C0EZ02</accession>
<dbReference type="EMBL" id="MN738982">
    <property type="protein sequence ID" value="QHT34012.1"/>
    <property type="molecule type" value="Genomic_DNA"/>
</dbReference>
<dbReference type="PROSITE" id="PS51257">
    <property type="entry name" value="PROKAR_LIPOPROTEIN"/>
    <property type="match status" value="1"/>
</dbReference>
<proteinExistence type="predicted"/>
<feature type="transmembrane region" description="Helical" evidence="1">
    <location>
        <begin position="6"/>
        <end position="26"/>
    </location>
</feature>
<keyword evidence="1" id="KW-1133">Transmembrane helix</keyword>
<keyword evidence="1" id="KW-0812">Transmembrane</keyword>
<protein>
    <submittedName>
        <fullName evidence="2">Uncharacterized protein</fullName>
    </submittedName>
</protein>
<evidence type="ECO:0000256" key="1">
    <source>
        <dbReference type="SAM" id="Phobius"/>
    </source>
</evidence>
<sequence>MELNKVMLYILVTVLVLIIGCILGIFKRSKYHMMNNYENFTTTTPATTSYLTGVVNSVYQNMNTNIRYPAMDNQLRINNLTKRLNKINSEIAKANLQSGLPPPPEALTFY</sequence>
<name>A0A6C0EZ02_9ZZZZ</name>
<reference evidence="2" key="1">
    <citation type="journal article" date="2020" name="Nature">
        <title>Giant virus diversity and host interactions through global metagenomics.</title>
        <authorList>
            <person name="Schulz F."/>
            <person name="Roux S."/>
            <person name="Paez-Espino D."/>
            <person name="Jungbluth S."/>
            <person name="Walsh D.A."/>
            <person name="Denef V.J."/>
            <person name="McMahon K.D."/>
            <person name="Konstantinidis K.T."/>
            <person name="Eloe-Fadrosh E.A."/>
            <person name="Kyrpides N.C."/>
            <person name="Woyke T."/>
        </authorList>
    </citation>
    <scope>NUCLEOTIDE SEQUENCE</scope>
    <source>
        <strain evidence="2">GVMAG-M-3300009161-52</strain>
    </source>
</reference>
<keyword evidence="1" id="KW-0472">Membrane</keyword>
<dbReference type="AlphaFoldDB" id="A0A6C0EZ02"/>